<dbReference type="SMART" id="SM00829">
    <property type="entry name" value="PKS_ER"/>
    <property type="match status" value="1"/>
</dbReference>
<dbReference type="CDD" id="cd05289">
    <property type="entry name" value="MDR_like_2"/>
    <property type="match status" value="1"/>
</dbReference>
<gene>
    <name evidence="3" type="ORF">FHP29_03060</name>
</gene>
<dbReference type="InterPro" id="IPR020843">
    <property type="entry name" value="ER"/>
</dbReference>
<dbReference type="OrthoDB" id="9801186at2"/>
<proteinExistence type="predicted"/>
<dbReference type="EMBL" id="VDMP01000015">
    <property type="protein sequence ID" value="TNM47167.1"/>
    <property type="molecule type" value="Genomic_DNA"/>
</dbReference>
<dbReference type="PANTHER" id="PTHR11695">
    <property type="entry name" value="ALCOHOL DEHYDROGENASE RELATED"/>
    <property type="match status" value="1"/>
</dbReference>
<reference evidence="3 4" key="1">
    <citation type="journal article" date="2016" name="Int. J. Syst. Evol. Microbiol.">
        <title>Nocardioides albidus sp. nov., an actinobacterium isolated from garden soil.</title>
        <authorList>
            <person name="Singh H."/>
            <person name="Du J."/>
            <person name="Trinh H."/>
            <person name="Won K."/>
            <person name="Yang J.E."/>
            <person name="Yin C."/>
            <person name="Kook M."/>
            <person name="Yi T.H."/>
        </authorList>
    </citation>
    <scope>NUCLEOTIDE SEQUENCE [LARGE SCALE GENOMIC DNA]</scope>
    <source>
        <strain evidence="3 4">CCTCC AB 2015297</strain>
    </source>
</reference>
<dbReference type="SUPFAM" id="SSF50129">
    <property type="entry name" value="GroES-like"/>
    <property type="match status" value="1"/>
</dbReference>
<dbReference type="InterPro" id="IPR011032">
    <property type="entry name" value="GroES-like_sf"/>
</dbReference>
<dbReference type="Proteomes" id="UP000313231">
    <property type="component" value="Unassembled WGS sequence"/>
</dbReference>
<dbReference type="PROSITE" id="PS01162">
    <property type="entry name" value="QOR_ZETA_CRYSTAL"/>
    <property type="match status" value="1"/>
</dbReference>
<evidence type="ECO:0000256" key="1">
    <source>
        <dbReference type="ARBA" id="ARBA00023002"/>
    </source>
</evidence>
<organism evidence="3 4">
    <name type="scientific">Nocardioides albidus</name>
    <dbReference type="NCBI Taxonomy" id="1517589"/>
    <lineage>
        <taxon>Bacteria</taxon>
        <taxon>Bacillati</taxon>
        <taxon>Actinomycetota</taxon>
        <taxon>Actinomycetes</taxon>
        <taxon>Propionibacteriales</taxon>
        <taxon>Nocardioidaceae</taxon>
        <taxon>Nocardioides</taxon>
    </lineage>
</organism>
<dbReference type="RefSeq" id="WP_139621396.1">
    <property type="nucleotide sequence ID" value="NZ_VDMP01000015.1"/>
</dbReference>
<name>A0A5C4WFQ9_9ACTN</name>
<evidence type="ECO:0000313" key="3">
    <source>
        <dbReference type="EMBL" id="TNM47167.1"/>
    </source>
</evidence>
<dbReference type="GO" id="GO:0016491">
    <property type="term" value="F:oxidoreductase activity"/>
    <property type="evidence" value="ECO:0007669"/>
    <property type="project" value="UniProtKB-KW"/>
</dbReference>
<keyword evidence="1" id="KW-0560">Oxidoreductase</keyword>
<keyword evidence="4" id="KW-1185">Reference proteome</keyword>
<evidence type="ECO:0000313" key="4">
    <source>
        <dbReference type="Proteomes" id="UP000313231"/>
    </source>
</evidence>
<evidence type="ECO:0000259" key="2">
    <source>
        <dbReference type="SMART" id="SM00829"/>
    </source>
</evidence>
<dbReference type="AlphaFoldDB" id="A0A5C4WFQ9"/>
<accession>A0A5C4WFQ9</accession>
<dbReference type="GO" id="GO:0008270">
    <property type="term" value="F:zinc ion binding"/>
    <property type="evidence" value="ECO:0007669"/>
    <property type="project" value="InterPro"/>
</dbReference>
<dbReference type="PANTHER" id="PTHR11695:SF294">
    <property type="entry name" value="RETICULON-4-INTERACTING PROTEIN 1, MITOCHONDRIAL"/>
    <property type="match status" value="1"/>
</dbReference>
<dbReference type="Pfam" id="PF08240">
    <property type="entry name" value="ADH_N"/>
    <property type="match status" value="1"/>
</dbReference>
<dbReference type="Pfam" id="PF13602">
    <property type="entry name" value="ADH_zinc_N_2"/>
    <property type="match status" value="1"/>
</dbReference>
<dbReference type="InterPro" id="IPR013154">
    <property type="entry name" value="ADH-like_N"/>
</dbReference>
<comment type="caution">
    <text evidence="3">The sequence shown here is derived from an EMBL/GenBank/DDBJ whole genome shotgun (WGS) entry which is preliminary data.</text>
</comment>
<dbReference type="SUPFAM" id="SSF51735">
    <property type="entry name" value="NAD(P)-binding Rossmann-fold domains"/>
    <property type="match status" value="1"/>
</dbReference>
<sequence>MRAVRYSAAGAAAEVIELVEIADPVPADDEVLVRVAAVGLNPIDVKIRAAGSDVGPIEYSPLPGWDVAGEVVATGAAVTSLEVGDAVFGLARFPRAAHTLAELVAVPAADLAKAPTSWKVEQQGAAPLAVLTAWHAFEAAGLVGDAAGERVLVLGGAGGVGHLAVQVAKARGAHVVATASPAKHALLAELGADETVDYRDQAALAAIEPVDVVLSTIGDGVPPRGAVKEGTAVITITGFPDGAVEALRAAGATGLERIMVAADGAALEEAAALADAGRLTVVIDSVFGLADLVAAQERLETGRVTGKVVVTVP</sequence>
<feature type="domain" description="Enoyl reductase (ER)" evidence="2">
    <location>
        <begin position="11"/>
        <end position="310"/>
    </location>
</feature>
<dbReference type="Gene3D" id="3.40.50.720">
    <property type="entry name" value="NAD(P)-binding Rossmann-like Domain"/>
    <property type="match status" value="1"/>
</dbReference>
<dbReference type="InterPro" id="IPR050700">
    <property type="entry name" value="YIM1/Zinc_Alcohol_DH_Fams"/>
</dbReference>
<dbReference type="Gene3D" id="3.90.180.10">
    <property type="entry name" value="Medium-chain alcohol dehydrogenases, catalytic domain"/>
    <property type="match status" value="1"/>
</dbReference>
<dbReference type="InterPro" id="IPR002364">
    <property type="entry name" value="Quin_OxRdtase/zeta-crystal_CS"/>
</dbReference>
<dbReference type="InterPro" id="IPR036291">
    <property type="entry name" value="NAD(P)-bd_dom_sf"/>
</dbReference>
<protein>
    <submittedName>
        <fullName evidence="3">NADP-dependent oxidoreductase</fullName>
    </submittedName>
</protein>